<proteinExistence type="predicted"/>
<sequence>MSKREQAPAHEVLDQDFLDAQRARLIKLRDDLTRAADVAGEEEEAVQFEAGGEARDVADSAEGMAIQENDEALFHRNVRRLAQVVRALERMDKGVYGLSEKSGVPIPKARLIAVPEATLTLDEEE</sequence>
<comment type="caution">
    <text evidence="2">The sequence shown here is derived from an EMBL/GenBank/DDBJ whole genome shotgun (WGS) entry which is preliminary data.</text>
</comment>
<protein>
    <submittedName>
        <fullName evidence="2">TraR/DksA family transcriptional regulator</fullName>
    </submittedName>
</protein>
<keyword evidence="3" id="KW-1185">Reference proteome</keyword>
<dbReference type="Proteomes" id="UP001620408">
    <property type="component" value="Unassembled WGS sequence"/>
</dbReference>
<accession>A0ABW8K875</accession>
<feature type="zinc finger region" description="dksA C4-type" evidence="1">
    <location>
        <begin position="99"/>
        <end position="123"/>
    </location>
</feature>
<evidence type="ECO:0000313" key="2">
    <source>
        <dbReference type="EMBL" id="MFK2919094.1"/>
    </source>
</evidence>
<organism evidence="2 3">
    <name type="scientific">Dyella koreensis</name>
    <dbReference type="NCBI Taxonomy" id="311235"/>
    <lineage>
        <taxon>Bacteria</taxon>
        <taxon>Pseudomonadati</taxon>
        <taxon>Pseudomonadota</taxon>
        <taxon>Gammaproteobacteria</taxon>
        <taxon>Lysobacterales</taxon>
        <taxon>Rhodanobacteraceae</taxon>
        <taxon>Dyella</taxon>
    </lineage>
</organism>
<dbReference type="PANTHER" id="PTHR33823">
    <property type="entry name" value="RNA POLYMERASE-BINDING TRANSCRIPTION FACTOR DKSA-RELATED"/>
    <property type="match status" value="1"/>
</dbReference>
<dbReference type="PANTHER" id="PTHR33823:SF2">
    <property type="entry name" value="RNA POLYMERASE-BINDING TRANSCRIPTION FACTOR DKSA"/>
    <property type="match status" value="1"/>
</dbReference>
<dbReference type="Gene3D" id="1.20.120.910">
    <property type="entry name" value="DksA, coiled-coil domain"/>
    <property type="match status" value="1"/>
</dbReference>
<gene>
    <name evidence="2" type="ORF">ISS97_17620</name>
</gene>
<dbReference type="RefSeq" id="WP_379983278.1">
    <property type="nucleotide sequence ID" value="NZ_JADIKD010000012.1"/>
</dbReference>
<reference evidence="2 3" key="1">
    <citation type="submission" date="2020-10" db="EMBL/GenBank/DDBJ databases">
        <title>Phylogeny of dyella-like bacteria.</title>
        <authorList>
            <person name="Fu J."/>
        </authorList>
    </citation>
    <scope>NUCLEOTIDE SEQUENCE [LARGE SCALE GENOMIC DNA]</scope>
    <source>
        <strain evidence="2 3">BB4</strain>
    </source>
</reference>
<dbReference type="EMBL" id="JADIKD010000012">
    <property type="protein sequence ID" value="MFK2919094.1"/>
    <property type="molecule type" value="Genomic_DNA"/>
</dbReference>
<evidence type="ECO:0000313" key="3">
    <source>
        <dbReference type="Proteomes" id="UP001620408"/>
    </source>
</evidence>
<evidence type="ECO:0000256" key="1">
    <source>
        <dbReference type="PROSITE-ProRule" id="PRU00510"/>
    </source>
</evidence>
<name>A0ABW8K875_9GAMM</name>
<dbReference type="PROSITE" id="PS51128">
    <property type="entry name" value="ZF_DKSA_2"/>
    <property type="match status" value="1"/>
</dbReference>